<dbReference type="EMBL" id="CP054840">
    <property type="protein sequence ID" value="QKV52615.1"/>
    <property type="molecule type" value="Genomic_DNA"/>
</dbReference>
<dbReference type="InterPro" id="IPR011010">
    <property type="entry name" value="DNA_brk_join_enz"/>
</dbReference>
<name>A0A6N1X4A5_9BURK</name>
<reference evidence="4 5" key="1">
    <citation type="submission" date="2020-06" db="EMBL/GenBank/DDBJ databases">
        <title>Acidovorax antarctica sp. nov., isolated from Corinth ice sheet soil, Antarctic Fields Peninsula.</title>
        <authorList>
            <person name="Xu Q."/>
            <person name="Peng F."/>
        </authorList>
    </citation>
    <scope>NUCLEOTIDE SEQUENCE [LARGE SCALE GENOMIC DNA]</scope>
    <source>
        <strain evidence="4 5">16-35-5</strain>
    </source>
</reference>
<organism evidence="4 5">
    <name type="scientific">Comamonas antarctica</name>
    <dbReference type="NCBI Taxonomy" id="2743470"/>
    <lineage>
        <taxon>Bacteria</taxon>
        <taxon>Pseudomonadati</taxon>
        <taxon>Pseudomonadota</taxon>
        <taxon>Betaproteobacteria</taxon>
        <taxon>Burkholderiales</taxon>
        <taxon>Comamonadaceae</taxon>
        <taxon>Comamonas</taxon>
    </lineage>
</organism>
<keyword evidence="5" id="KW-1185">Reference proteome</keyword>
<dbReference type="KEGG" id="aant:HUK68_06700"/>
<proteinExistence type="predicted"/>
<dbReference type="Proteomes" id="UP000509579">
    <property type="component" value="Chromosome"/>
</dbReference>
<evidence type="ECO:0000313" key="4">
    <source>
        <dbReference type="EMBL" id="QKV52615.1"/>
    </source>
</evidence>
<keyword evidence="1" id="KW-0229">DNA integration</keyword>
<evidence type="ECO:0000259" key="3">
    <source>
        <dbReference type="PROSITE" id="PS51898"/>
    </source>
</evidence>
<dbReference type="PROSITE" id="PS51898">
    <property type="entry name" value="TYR_RECOMBINASE"/>
    <property type="match status" value="1"/>
</dbReference>
<gene>
    <name evidence="4" type="ORF">HUK68_06700</name>
</gene>
<dbReference type="Pfam" id="PF00589">
    <property type="entry name" value="Phage_integrase"/>
    <property type="match status" value="1"/>
</dbReference>
<accession>A0A6N1X4A5</accession>
<dbReference type="PANTHER" id="PTHR30349">
    <property type="entry name" value="PHAGE INTEGRASE-RELATED"/>
    <property type="match status" value="1"/>
</dbReference>
<keyword evidence="2" id="KW-0233">DNA recombination</keyword>
<protein>
    <submittedName>
        <fullName evidence="4">Tyrosine-type recombinase/integrase</fullName>
    </submittedName>
</protein>
<evidence type="ECO:0000256" key="2">
    <source>
        <dbReference type="ARBA" id="ARBA00023172"/>
    </source>
</evidence>
<dbReference type="PANTHER" id="PTHR30349:SF94">
    <property type="entry name" value="INTEGRASE_RECOMBINASE HI_1414-RELATED"/>
    <property type="match status" value="1"/>
</dbReference>
<evidence type="ECO:0000313" key="5">
    <source>
        <dbReference type="Proteomes" id="UP000509579"/>
    </source>
</evidence>
<feature type="domain" description="Tyr recombinase" evidence="3">
    <location>
        <begin position="159"/>
        <end position="338"/>
    </location>
</feature>
<dbReference type="GO" id="GO:0015074">
    <property type="term" value="P:DNA integration"/>
    <property type="evidence" value="ECO:0007669"/>
    <property type="project" value="UniProtKB-KW"/>
</dbReference>
<dbReference type="AlphaFoldDB" id="A0A6N1X4A5"/>
<evidence type="ECO:0000256" key="1">
    <source>
        <dbReference type="ARBA" id="ARBA00022908"/>
    </source>
</evidence>
<sequence length="338" mass="38513">MAYFRKVKNGWRAEVERAGVRRTATRPTKAEAQAWAVAEEAAILAGTRGEYPSRTLAEAVARYRVEVTDKKPAGVSRADNLRFDAWLRDYPDLAGKTFHKITGEDLAAWRDARLKLVSGSSVLREAQQFRPIWTLAVRQWKWAGQSPWKDIKLPTKGHARRRVGGWEEIRLILRSAGTSPRVAPRTPQQEAAWAMLIALATSLRSGEILRMSTTTVDLKRKVYELRHHKTEAVVGARRVPLPGRAVRLLRVLEAQAVNEKRESYFTISDASRDTLYRKLRDRTMVKGLRFHDLRATALTMLSKRVDVMTLAKISGHKNINELFNTYYRETEEAIAARL</sequence>
<dbReference type="Gene3D" id="1.10.443.10">
    <property type="entry name" value="Intergrase catalytic core"/>
    <property type="match status" value="1"/>
</dbReference>
<dbReference type="SUPFAM" id="SSF56349">
    <property type="entry name" value="DNA breaking-rejoining enzymes"/>
    <property type="match status" value="1"/>
</dbReference>
<dbReference type="GO" id="GO:0006310">
    <property type="term" value="P:DNA recombination"/>
    <property type="evidence" value="ECO:0007669"/>
    <property type="project" value="UniProtKB-KW"/>
</dbReference>
<dbReference type="RefSeq" id="WP_175503495.1">
    <property type="nucleotide sequence ID" value="NZ_CP054840.1"/>
</dbReference>
<dbReference type="GO" id="GO:0003677">
    <property type="term" value="F:DNA binding"/>
    <property type="evidence" value="ECO:0007669"/>
    <property type="project" value="InterPro"/>
</dbReference>
<dbReference type="InterPro" id="IPR013762">
    <property type="entry name" value="Integrase-like_cat_sf"/>
</dbReference>
<dbReference type="InterPro" id="IPR050090">
    <property type="entry name" value="Tyrosine_recombinase_XerCD"/>
</dbReference>
<dbReference type="InterPro" id="IPR002104">
    <property type="entry name" value="Integrase_catalytic"/>
</dbReference>